<proteinExistence type="predicted"/>
<accession>A0A967ECJ5</accession>
<dbReference type="PROSITE" id="PS51257">
    <property type="entry name" value="PROKAR_LIPOPROTEIN"/>
    <property type="match status" value="1"/>
</dbReference>
<name>A0A967ECJ5_9FLAO</name>
<reference evidence="1" key="2">
    <citation type="submission" date="2020-03" db="EMBL/GenBank/DDBJ databases">
        <title>Flavobacteriaceae bacterium strain TP-CH-4, a member of the family Flavobacteriaceae isolated from a deep-sea seamount.</title>
        <authorList>
            <person name="Zhang D.-C."/>
        </authorList>
    </citation>
    <scope>NUCLEOTIDE SEQUENCE</scope>
    <source>
        <strain evidence="1">TP-CH-4</strain>
    </source>
</reference>
<dbReference type="Proteomes" id="UP000707206">
    <property type="component" value="Unassembled WGS sequence"/>
</dbReference>
<evidence type="ECO:0000313" key="2">
    <source>
        <dbReference type="Proteomes" id="UP000707206"/>
    </source>
</evidence>
<protein>
    <recommendedName>
        <fullName evidence="3">Lipoprotein</fullName>
    </recommendedName>
</protein>
<sequence>MKSTKIIILVFLTGLFQSCATTRYKPINPTALTYRSENSTDNLILEYRYNLLKDKYAKKELKKSIRVVAIKVINNSNKDIIFGKDVYLTFMDGSEVEILPSNIAFKKLRQGTAEYLLYLLLTPVNLYIGNTEQGRDNTTVIPIGLGLGPGLSFGNMIAAGSANQKFKANLFENNLVNTTIGKGKTVYGLVAIKTQSQRALTIKTFKQDIVEPVAFPEN</sequence>
<organism evidence="1 2">
    <name type="scientific">Pelagihabitans pacificus</name>
    <dbReference type="NCBI Taxonomy" id="2696054"/>
    <lineage>
        <taxon>Bacteria</taxon>
        <taxon>Pseudomonadati</taxon>
        <taxon>Bacteroidota</taxon>
        <taxon>Flavobacteriia</taxon>
        <taxon>Flavobacteriales</taxon>
        <taxon>Flavobacteriaceae</taxon>
        <taxon>Pelagihabitans</taxon>
    </lineage>
</organism>
<dbReference type="AlphaFoldDB" id="A0A967ECJ5"/>
<dbReference type="RefSeq" id="WP_152575779.1">
    <property type="nucleotide sequence ID" value="NZ_VIKU02000007.1"/>
</dbReference>
<comment type="caution">
    <text evidence="1">The sequence shown here is derived from an EMBL/GenBank/DDBJ whole genome shotgun (WGS) entry which is preliminary data.</text>
</comment>
<reference evidence="1" key="1">
    <citation type="submission" date="2019-07" db="EMBL/GenBank/DDBJ databases">
        <authorList>
            <person name="De-Chao Zhang Q."/>
        </authorList>
    </citation>
    <scope>NUCLEOTIDE SEQUENCE</scope>
    <source>
        <strain evidence="1">TP-CH-4</strain>
    </source>
</reference>
<evidence type="ECO:0000313" key="1">
    <source>
        <dbReference type="EMBL" id="NHF61276.1"/>
    </source>
</evidence>
<dbReference type="EMBL" id="VIKU02000007">
    <property type="protein sequence ID" value="NHF61276.1"/>
    <property type="molecule type" value="Genomic_DNA"/>
</dbReference>
<gene>
    <name evidence="1" type="ORF">FK220_018125</name>
</gene>
<keyword evidence="2" id="KW-1185">Reference proteome</keyword>
<evidence type="ECO:0008006" key="3">
    <source>
        <dbReference type="Google" id="ProtNLM"/>
    </source>
</evidence>